<keyword evidence="1" id="KW-0812">Transmembrane</keyword>
<sequence length="141" mass="15163">MPLKTAIKWFHYALTLILLIIVIGFVMLNAGGDNRADDKLVSSQQISDSTWLYVTEYSGGGATVADSYRYYLSGKLEGNITASLAKQVPFLVAAGSAANVSAEGNTINIKYSGRVFSFSNSIVYEANGDATLPHINFQATN</sequence>
<organism evidence="2 3">
    <name type="scientific">Kluyvera intermedia</name>
    <name type="common">Enterobacter intermedius</name>
    <dbReference type="NCBI Taxonomy" id="61648"/>
    <lineage>
        <taxon>Bacteria</taxon>
        <taxon>Pseudomonadati</taxon>
        <taxon>Pseudomonadota</taxon>
        <taxon>Gammaproteobacteria</taxon>
        <taxon>Enterobacterales</taxon>
        <taxon>Enterobacteriaceae</taxon>
        <taxon>Kluyvera</taxon>
    </lineage>
</organism>
<dbReference type="Proteomes" id="UP000867740">
    <property type="component" value="Unassembled WGS sequence"/>
</dbReference>
<evidence type="ECO:0000313" key="2">
    <source>
        <dbReference type="EMBL" id="HAT3584982.1"/>
    </source>
</evidence>
<dbReference type="RefSeq" id="WP_047372001.1">
    <property type="nucleotide sequence ID" value="NZ_CABMNU010000005.1"/>
</dbReference>
<dbReference type="EMBL" id="DACSUM010000085">
    <property type="protein sequence ID" value="HAT3584982.1"/>
    <property type="molecule type" value="Genomic_DNA"/>
</dbReference>
<proteinExistence type="predicted"/>
<feature type="transmembrane region" description="Helical" evidence="1">
    <location>
        <begin position="12"/>
        <end position="30"/>
    </location>
</feature>
<name>A0A9P3TCD3_KLUIN</name>
<keyword evidence="1" id="KW-0472">Membrane</keyword>
<comment type="caution">
    <text evidence="2">The sequence shown here is derived from an EMBL/GenBank/DDBJ whole genome shotgun (WGS) entry which is preliminary data.</text>
</comment>
<evidence type="ECO:0000256" key="1">
    <source>
        <dbReference type="SAM" id="Phobius"/>
    </source>
</evidence>
<dbReference type="AlphaFoldDB" id="A0A9P3TCD3"/>
<reference evidence="2" key="2">
    <citation type="submission" date="2020-10" db="EMBL/GenBank/DDBJ databases">
        <authorList>
            <consortium name="NCBI Pathogen Detection Project"/>
        </authorList>
    </citation>
    <scope>NUCLEOTIDE SEQUENCE</scope>
    <source>
        <strain evidence="2">CAVp300</strain>
    </source>
</reference>
<gene>
    <name evidence="2" type="ORF">I8531_005392</name>
</gene>
<reference evidence="2" key="1">
    <citation type="journal article" date="2018" name="Genome Biol.">
        <title>SKESA: strategic k-mer extension for scrupulous assemblies.</title>
        <authorList>
            <person name="Souvorov A."/>
            <person name="Agarwala R."/>
            <person name="Lipman D.J."/>
        </authorList>
    </citation>
    <scope>NUCLEOTIDE SEQUENCE</scope>
    <source>
        <strain evidence="2">CAVp300</strain>
    </source>
</reference>
<accession>A0A9P3TCD3</accession>
<protein>
    <submittedName>
        <fullName evidence="2">Uncharacterized protein</fullName>
    </submittedName>
</protein>
<keyword evidence="1" id="KW-1133">Transmembrane helix</keyword>
<evidence type="ECO:0000313" key="3">
    <source>
        <dbReference type="Proteomes" id="UP000867740"/>
    </source>
</evidence>